<keyword evidence="2 5" id="KW-0378">Hydrolase</keyword>
<dbReference type="AlphaFoldDB" id="I3R943"/>
<comment type="similarity">
    <text evidence="1">Belongs to the peptidase S33 family.</text>
</comment>
<dbReference type="InterPro" id="IPR000073">
    <property type="entry name" value="AB_hydrolase_1"/>
</dbReference>
<dbReference type="Gene3D" id="3.40.50.1820">
    <property type="entry name" value="alpha/beta hydrolase"/>
    <property type="match status" value="1"/>
</dbReference>
<geneLocation type="plasmid" evidence="5 7">
    <name>pHME132</name>
</geneLocation>
<dbReference type="PROSITE" id="PS51318">
    <property type="entry name" value="TAT"/>
    <property type="match status" value="1"/>
</dbReference>
<geneLocation type="plasmid" evidence="4 6">
    <name>pHM100</name>
</geneLocation>
<name>I3R943_HALMT</name>
<organism evidence="4 6">
    <name type="scientific">Haloferax mediterranei (strain ATCC 33500 / DSM 1411 / JCM 8866 / NBRC 14739 / NCIMB 2177 / R-4)</name>
    <name type="common">Halobacterium mediterranei</name>
    <dbReference type="NCBI Taxonomy" id="523841"/>
    <lineage>
        <taxon>Archaea</taxon>
        <taxon>Methanobacteriati</taxon>
        <taxon>Methanobacteriota</taxon>
        <taxon>Stenosarchaea group</taxon>
        <taxon>Halobacteria</taxon>
        <taxon>Halobacteriales</taxon>
        <taxon>Haloferacaceae</taxon>
        <taxon>Haloferax</taxon>
    </lineage>
</organism>
<dbReference type="Proteomes" id="UP000299011">
    <property type="component" value="Plasmid pHME132"/>
</dbReference>
<feature type="domain" description="AB hydrolase-1" evidence="3">
    <location>
        <begin position="66"/>
        <end position="171"/>
    </location>
</feature>
<reference evidence="4" key="3">
    <citation type="submission" date="2014-05" db="EMBL/GenBank/DDBJ databases">
        <authorList>
            <person name="Wang L."/>
            <person name="Yang H."/>
            <person name="Xiang H."/>
        </authorList>
    </citation>
    <scope>NUCLEOTIDE SEQUENCE</scope>
    <source>
        <strain evidence="4">CGMCC 1.2087</strain>
        <plasmid evidence="4">pHM100</plasmid>
    </source>
</reference>
<evidence type="ECO:0000256" key="2">
    <source>
        <dbReference type="ARBA" id="ARBA00022801"/>
    </source>
</evidence>
<dbReference type="EMBL" id="CP039142">
    <property type="protein sequence ID" value="QCQ77430.1"/>
    <property type="molecule type" value="Genomic_DNA"/>
</dbReference>
<evidence type="ECO:0000313" key="4">
    <source>
        <dbReference type="EMBL" id="AFK20753.1"/>
    </source>
</evidence>
<dbReference type="GO" id="GO:0006508">
    <property type="term" value="P:proteolysis"/>
    <property type="evidence" value="ECO:0007669"/>
    <property type="project" value="InterPro"/>
</dbReference>
<dbReference type="InterPro" id="IPR029058">
    <property type="entry name" value="AB_hydrolase_fold"/>
</dbReference>
<proteinExistence type="inferred from homology"/>
<dbReference type="InterPro" id="IPR006311">
    <property type="entry name" value="TAT_signal"/>
</dbReference>
<dbReference type="EMBL" id="CP001869">
    <property type="protein sequence ID" value="AFK20753.1"/>
    <property type="molecule type" value="Genomic_DNA"/>
</dbReference>
<evidence type="ECO:0000259" key="3">
    <source>
        <dbReference type="Pfam" id="PF00561"/>
    </source>
</evidence>
<gene>
    <name evidence="4" type="primary">mhpC</name>
    <name evidence="4" type="ordered locus">HFX_4059</name>
    <name evidence="5" type="ORF">E6P09_19145</name>
</gene>
<evidence type="ECO:0000313" key="5">
    <source>
        <dbReference type="EMBL" id="QCQ77430.1"/>
    </source>
</evidence>
<dbReference type="HOGENOM" id="CLU_020336_50_0_2"/>
<accession>I3R943</accession>
<reference evidence="5 7" key="4">
    <citation type="submission" date="2019-04" db="EMBL/GenBank/DDBJ databases">
        <title>Methylomes of two halophilic Archaea, Haloarcula marismortui and Haloferax mediterranei.</title>
        <authorList>
            <person name="DasSarma S."/>
            <person name="DasSarma P."/>
            <person name="DasSarma S."/>
            <person name="Fomenkov A."/>
            <person name="Vincze T."/>
            <person name="Anton B.P."/>
            <person name="Roberts R.J."/>
        </authorList>
    </citation>
    <scope>NUCLEOTIDE SEQUENCE [LARGE SCALE GENOMIC DNA]</scope>
    <source>
        <strain evidence="5">ATCC 33500</strain>
        <strain evidence="7">ATCC 33500 / DSM 1411 / JCM 8866 / NBRC 14739 / NCIMB 2177 / R-4</strain>
        <plasmid evidence="5 7">pHME132</plasmid>
    </source>
</reference>
<dbReference type="RefSeq" id="WP_014732613.1">
    <property type="nucleotide sequence ID" value="NC_017942.1"/>
</dbReference>
<dbReference type="PANTHER" id="PTHR43798:SF33">
    <property type="entry name" value="HYDROLASE, PUTATIVE (AFU_ORTHOLOGUE AFUA_2G14860)-RELATED"/>
    <property type="match status" value="1"/>
</dbReference>
<sequence>MNIDRRSVLKTFGLVSGAGGAGFLVGAIDSPGCLPETVSQNERWPPRFTANDYLFHGKVIGPSNAPVVIVVHGGPGADYRSLRPLTRLSPHFRVVLYDQRGTGLSPRVSPDQLSFQQYLNDLDAIVTMFGAESSETVLLGHSFGGQLVAQYVSTYPEKVDSVIMAEPGPLNQEMAANGPTRGFTLDSILPGTIARIESRNLDCPDEHAGDDYFIEQMMVRANPGYWCDNIPPRNVLWRAGYDANQQVTASMNQSTGELMDLVSDIDRYQGRILFLASECNSVIGETYQRKQMNYVPNSTLEVIPDAGHHIFHDNPEYALDTVISHLGTGVDEGIVR</sequence>
<dbReference type="GO" id="GO:0004177">
    <property type="term" value="F:aminopeptidase activity"/>
    <property type="evidence" value="ECO:0007669"/>
    <property type="project" value="UniProtKB-KW"/>
</dbReference>
<keyword evidence="4" id="KW-0614">Plasmid</keyword>
<dbReference type="OrthoDB" id="7531at2157"/>
<evidence type="ECO:0000256" key="1">
    <source>
        <dbReference type="ARBA" id="ARBA00010088"/>
    </source>
</evidence>
<dbReference type="KEGG" id="hme:HFX_4059"/>
<dbReference type="PRINTS" id="PR00793">
    <property type="entry name" value="PROAMNOPTASE"/>
</dbReference>
<dbReference type="GO" id="GO:0016020">
    <property type="term" value="C:membrane"/>
    <property type="evidence" value="ECO:0007669"/>
    <property type="project" value="TreeGrafter"/>
</dbReference>
<dbReference type="InterPro" id="IPR002410">
    <property type="entry name" value="Peptidase_S33"/>
</dbReference>
<keyword evidence="4" id="KW-0031">Aminopeptidase</keyword>
<reference evidence="4 6" key="2">
    <citation type="journal article" date="2012" name="J. Bacteriol.">
        <title>Complete genome sequence of the metabolically versatile halophilic archaeon Haloferax mediterranei, a poly(3-hydroxybutyrate-co-3-hydroxyvalerate) producer.</title>
        <authorList>
            <person name="Han J."/>
            <person name="Zhang F."/>
            <person name="Hou J."/>
            <person name="Liu X."/>
            <person name="Li M."/>
            <person name="Liu H."/>
            <person name="Cai L."/>
            <person name="Zhang B."/>
            <person name="Chen Y."/>
            <person name="Zhou J."/>
            <person name="Hu S."/>
            <person name="Xiang H."/>
        </authorList>
    </citation>
    <scope>NUCLEOTIDE SEQUENCE [LARGE SCALE GENOMIC DNA]</scope>
    <source>
        <strain evidence="6">ATCC 33500 / DSM 1411 / JCM 8866 / NBRC 14739 / NCIMB 2177 / R-4</strain>
        <strain evidence="4">CGMCC 1.2087</strain>
        <plasmid evidence="6">pHM100</plasmid>
    </source>
</reference>
<dbReference type="Proteomes" id="UP000006469">
    <property type="component" value="Plasmid pHM100"/>
</dbReference>
<keyword evidence="4" id="KW-0645">Protease</keyword>
<dbReference type="SUPFAM" id="SSF53474">
    <property type="entry name" value="alpha/beta-Hydrolases"/>
    <property type="match status" value="1"/>
</dbReference>
<protein>
    <submittedName>
        <fullName evidence="5">Alpha/beta hydrolase</fullName>
    </submittedName>
    <submittedName>
        <fullName evidence="4">Prolyl aminopeptidase</fullName>
    </submittedName>
</protein>
<dbReference type="Pfam" id="PF00561">
    <property type="entry name" value="Abhydrolase_1"/>
    <property type="match status" value="1"/>
</dbReference>
<dbReference type="PRINTS" id="PR00111">
    <property type="entry name" value="ABHYDROLASE"/>
</dbReference>
<dbReference type="PANTHER" id="PTHR43798">
    <property type="entry name" value="MONOACYLGLYCEROL LIPASE"/>
    <property type="match status" value="1"/>
</dbReference>
<evidence type="ECO:0000313" key="7">
    <source>
        <dbReference type="Proteomes" id="UP000299011"/>
    </source>
</evidence>
<dbReference type="GeneID" id="40158580"/>
<evidence type="ECO:0000313" key="6">
    <source>
        <dbReference type="Proteomes" id="UP000006469"/>
    </source>
</evidence>
<reference evidence="4" key="1">
    <citation type="journal article" date="2012" name="Appl. Environ. Microbiol.">
        <title>Identification of the haloarchaeal phasin (PhaP) that functions in polyhydroxyalkanoate accumulation and granule formation in Haloferax mediterranei.</title>
        <authorList>
            <person name="Cai S."/>
            <person name="Cai L."/>
            <person name="Liu H."/>
            <person name="Liu X."/>
            <person name="Han J."/>
            <person name="Zhou J."/>
            <person name="Xiang H."/>
        </authorList>
    </citation>
    <scope>NUCLEOTIDE SEQUENCE</scope>
    <source>
        <strain evidence="4">CGMCC 1.2087</strain>
    </source>
</reference>
<dbReference type="InterPro" id="IPR050266">
    <property type="entry name" value="AB_hydrolase_sf"/>
</dbReference>